<name>A0A4U5N2Z2_STECR</name>
<reference evidence="1 2" key="1">
    <citation type="journal article" date="2015" name="Genome Biol.">
        <title>Comparative genomics of Steinernema reveals deeply conserved gene regulatory networks.</title>
        <authorList>
            <person name="Dillman A.R."/>
            <person name="Macchietto M."/>
            <person name="Porter C.F."/>
            <person name="Rogers A."/>
            <person name="Williams B."/>
            <person name="Antoshechkin I."/>
            <person name="Lee M.M."/>
            <person name="Goodwin Z."/>
            <person name="Lu X."/>
            <person name="Lewis E.E."/>
            <person name="Goodrich-Blair H."/>
            <person name="Stock S.P."/>
            <person name="Adams B.J."/>
            <person name="Sternberg P.W."/>
            <person name="Mortazavi A."/>
        </authorList>
    </citation>
    <scope>NUCLEOTIDE SEQUENCE [LARGE SCALE GENOMIC DNA]</scope>
    <source>
        <strain evidence="1 2">ALL</strain>
    </source>
</reference>
<dbReference type="Proteomes" id="UP000298663">
    <property type="component" value="Unassembled WGS sequence"/>
</dbReference>
<protein>
    <submittedName>
        <fullName evidence="1">Uncharacterized protein</fullName>
    </submittedName>
</protein>
<evidence type="ECO:0000313" key="2">
    <source>
        <dbReference type="Proteomes" id="UP000298663"/>
    </source>
</evidence>
<sequence>MTLKAALVRSDHVGTSETQFQVTLAIISVTYGCKENSECGGLDDTDQWKCVPNTDLSQNLFPATKVCREFPVESSEAKKLFMAPCENDDECEQSQDLECRKYCVIFDCDGTKKCQYRKKQIQLPSYSDLMSEVPERIPHPPLAKN</sequence>
<organism evidence="1 2">
    <name type="scientific">Steinernema carpocapsae</name>
    <name type="common">Entomopathogenic nematode</name>
    <dbReference type="NCBI Taxonomy" id="34508"/>
    <lineage>
        <taxon>Eukaryota</taxon>
        <taxon>Metazoa</taxon>
        <taxon>Ecdysozoa</taxon>
        <taxon>Nematoda</taxon>
        <taxon>Chromadorea</taxon>
        <taxon>Rhabditida</taxon>
        <taxon>Tylenchina</taxon>
        <taxon>Panagrolaimomorpha</taxon>
        <taxon>Strongyloidoidea</taxon>
        <taxon>Steinernematidae</taxon>
        <taxon>Steinernema</taxon>
    </lineage>
</organism>
<dbReference type="AlphaFoldDB" id="A0A4U5N2Z2"/>
<accession>A0A4U5N2Z2</accession>
<dbReference type="EMBL" id="AZBU02000005">
    <property type="protein sequence ID" value="TKR76513.1"/>
    <property type="molecule type" value="Genomic_DNA"/>
</dbReference>
<evidence type="ECO:0000313" key="1">
    <source>
        <dbReference type="EMBL" id="TKR76513.1"/>
    </source>
</evidence>
<gene>
    <name evidence="1" type="ORF">L596_017637</name>
</gene>
<keyword evidence="2" id="KW-1185">Reference proteome</keyword>
<dbReference type="PROSITE" id="PS51257">
    <property type="entry name" value="PROKAR_LIPOPROTEIN"/>
    <property type="match status" value="1"/>
</dbReference>
<comment type="caution">
    <text evidence="1">The sequence shown here is derived from an EMBL/GenBank/DDBJ whole genome shotgun (WGS) entry which is preliminary data.</text>
</comment>
<proteinExistence type="predicted"/>
<reference evidence="1 2" key="2">
    <citation type="journal article" date="2019" name="G3 (Bethesda)">
        <title>Hybrid Assembly of the Genome of the Entomopathogenic Nematode Steinernema carpocapsae Identifies the X-Chromosome.</title>
        <authorList>
            <person name="Serra L."/>
            <person name="Macchietto M."/>
            <person name="Macias-Munoz A."/>
            <person name="McGill C.J."/>
            <person name="Rodriguez I.M."/>
            <person name="Rodriguez B."/>
            <person name="Murad R."/>
            <person name="Mortazavi A."/>
        </authorList>
    </citation>
    <scope>NUCLEOTIDE SEQUENCE [LARGE SCALE GENOMIC DNA]</scope>
    <source>
        <strain evidence="1 2">ALL</strain>
    </source>
</reference>